<evidence type="ECO:0008006" key="3">
    <source>
        <dbReference type="Google" id="ProtNLM"/>
    </source>
</evidence>
<name>A0A319D4R0_9EURO</name>
<gene>
    <name evidence="1" type="ORF">BO71DRAFT_485536</name>
</gene>
<dbReference type="OrthoDB" id="5427059at2759"/>
<keyword evidence="2" id="KW-1185">Reference proteome</keyword>
<evidence type="ECO:0000313" key="2">
    <source>
        <dbReference type="Proteomes" id="UP000247810"/>
    </source>
</evidence>
<proteinExistence type="predicted"/>
<accession>A0A319D4R0</accession>
<reference evidence="1 2" key="1">
    <citation type="submission" date="2018-02" db="EMBL/GenBank/DDBJ databases">
        <title>The genomes of Aspergillus section Nigri reveals drivers in fungal speciation.</title>
        <authorList>
            <consortium name="DOE Joint Genome Institute"/>
            <person name="Vesth T.C."/>
            <person name="Nybo J."/>
            <person name="Theobald S."/>
            <person name="Brandl J."/>
            <person name="Frisvad J.C."/>
            <person name="Nielsen K.F."/>
            <person name="Lyhne E.K."/>
            <person name="Kogle M.E."/>
            <person name="Kuo A."/>
            <person name="Riley R."/>
            <person name="Clum A."/>
            <person name="Nolan M."/>
            <person name="Lipzen A."/>
            <person name="Salamov A."/>
            <person name="Henrissat B."/>
            <person name="Wiebenga A."/>
            <person name="De vries R.P."/>
            <person name="Grigoriev I.V."/>
            <person name="Mortensen U.H."/>
            <person name="Andersen M.R."/>
            <person name="Baker S.E."/>
        </authorList>
    </citation>
    <scope>NUCLEOTIDE SEQUENCE [LARGE SCALE GENOMIC DNA]</scope>
    <source>
        <strain evidence="1 2">CBS 707.79</strain>
    </source>
</reference>
<dbReference type="AlphaFoldDB" id="A0A319D4R0"/>
<evidence type="ECO:0000313" key="1">
    <source>
        <dbReference type="EMBL" id="PYH92300.1"/>
    </source>
</evidence>
<protein>
    <recommendedName>
        <fullName evidence="3">F-box domain-containing protein</fullName>
    </recommendedName>
</protein>
<sequence>MEKEKTGNKLEQLPMDLIQVILASIPDISSLKSAILTEKHLYTAFLGDEKLITQTVLRNQIGKEMLHDALAAMLSFGYKNASMQQKLDFSVNCIARRRRAFDFLMPCKLSQALPLAQFHDTIGVLRTDFTKEILSYHPVLQEYDEDPPLRPLSETERDRITRVFYRFQIFINLYNERALFPLARQYLQYFPPWEVEQAVCIHTYVSRVVKEVFDRISYSDPNWEGIVGESMIKLCQMSQVSKGLHHVRKLLESDTLESRRDLFAPDRSRDWKETFFGTDSLDTGLGRLDAALSVERQIERFTGRSPGTEEGPVEIWTWIQCTRIHPEWHYPNINRWLRRWAIMLWDQQRLETWGVFAIVGEILIHLTDYQCCVGYESYFDDGKVDYVFAR</sequence>
<dbReference type="Proteomes" id="UP000247810">
    <property type="component" value="Unassembled WGS sequence"/>
</dbReference>
<dbReference type="VEuPathDB" id="FungiDB:BO71DRAFT_485536"/>
<dbReference type="EMBL" id="KZ825920">
    <property type="protein sequence ID" value="PYH92300.1"/>
    <property type="molecule type" value="Genomic_DNA"/>
</dbReference>
<organism evidence="1 2">
    <name type="scientific">Aspergillus ellipticus CBS 707.79</name>
    <dbReference type="NCBI Taxonomy" id="1448320"/>
    <lineage>
        <taxon>Eukaryota</taxon>
        <taxon>Fungi</taxon>
        <taxon>Dikarya</taxon>
        <taxon>Ascomycota</taxon>
        <taxon>Pezizomycotina</taxon>
        <taxon>Eurotiomycetes</taxon>
        <taxon>Eurotiomycetidae</taxon>
        <taxon>Eurotiales</taxon>
        <taxon>Aspergillaceae</taxon>
        <taxon>Aspergillus</taxon>
        <taxon>Aspergillus subgen. Circumdati</taxon>
    </lineage>
</organism>